<name>A0AC61DG30_9FIRM</name>
<organism evidence="1 2">
    <name type="scientific">Sporanaerobium hydrogeniformans</name>
    <dbReference type="NCBI Taxonomy" id="3072179"/>
    <lineage>
        <taxon>Bacteria</taxon>
        <taxon>Bacillati</taxon>
        <taxon>Bacillota</taxon>
        <taxon>Clostridia</taxon>
        <taxon>Lachnospirales</taxon>
        <taxon>Lachnospiraceae</taxon>
        <taxon>Sporanaerobium</taxon>
    </lineage>
</organism>
<gene>
    <name evidence="1" type="ORF">CS063_01565</name>
</gene>
<comment type="caution">
    <text evidence="1">The sequence shown here is derived from an EMBL/GenBank/DDBJ whole genome shotgun (WGS) entry which is preliminary data.</text>
</comment>
<keyword evidence="2" id="KW-1185">Reference proteome</keyword>
<accession>A0AC61DG30</accession>
<evidence type="ECO:0000313" key="1">
    <source>
        <dbReference type="EMBL" id="PHV72189.1"/>
    </source>
</evidence>
<reference evidence="1" key="1">
    <citation type="submission" date="2017-10" db="EMBL/GenBank/DDBJ databases">
        <title>Genome sequence of cellulolytic Lachnospiraceae bacterium XHS1971 isolated from hotspring sediment.</title>
        <authorList>
            <person name="Vasudevan G."/>
            <person name="Joshi A.J."/>
            <person name="Hivarkar S."/>
            <person name="Lanjekar V.B."/>
            <person name="Dhakephalkar P.K."/>
            <person name="Dagar S."/>
        </authorList>
    </citation>
    <scope>NUCLEOTIDE SEQUENCE</scope>
    <source>
        <strain evidence="1">XHS1971</strain>
    </source>
</reference>
<sequence length="156" mass="17418">MYIESIKKIIVGYLNNLKTTQVLSGTVESINPLAIRISKELVIPSELISGELKRFIIKSWQVGMKLNLIRNEGGQEFVILEEITNIPSISVGTITAVNPLVMEIGEGPLKLVEERIIGNQKANYNKIEDIGKKVRLLKNSASLHFYILEEVIEDAS</sequence>
<dbReference type="EMBL" id="PEDL01000001">
    <property type="protein sequence ID" value="PHV72189.1"/>
    <property type="molecule type" value="Genomic_DNA"/>
</dbReference>
<dbReference type="Proteomes" id="UP000224460">
    <property type="component" value="Unassembled WGS sequence"/>
</dbReference>
<protein>
    <submittedName>
        <fullName evidence="1">Uncharacterized protein</fullName>
    </submittedName>
</protein>
<proteinExistence type="predicted"/>
<evidence type="ECO:0000313" key="2">
    <source>
        <dbReference type="Proteomes" id="UP000224460"/>
    </source>
</evidence>